<accession>A0A699XKE1</accession>
<evidence type="ECO:0000256" key="1">
    <source>
        <dbReference type="SAM" id="MobiDB-lite"/>
    </source>
</evidence>
<name>A0A699XKE1_TANCI</name>
<proteinExistence type="predicted"/>
<protein>
    <submittedName>
        <fullName evidence="2">Uncharacterized protein</fullName>
    </submittedName>
</protein>
<comment type="caution">
    <text evidence="2">The sequence shown here is derived from an EMBL/GenBank/DDBJ whole genome shotgun (WGS) entry which is preliminary data.</text>
</comment>
<dbReference type="EMBL" id="BKCJ011858043">
    <property type="protein sequence ID" value="GFD58830.1"/>
    <property type="molecule type" value="Genomic_DNA"/>
</dbReference>
<feature type="non-terminal residue" evidence="2">
    <location>
        <position position="1"/>
    </location>
</feature>
<reference evidence="2" key="1">
    <citation type="journal article" date="2019" name="Sci. Rep.">
        <title>Draft genome of Tanacetum cinerariifolium, the natural source of mosquito coil.</title>
        <authorList>
            <person name="Yamashiro T."/>
            <person name="Shiraishi A."/>
            <person name="Satake H."/>
            <person name="Nakayama K."/>
        </authorList>
    </citation>
    <scope>NUCLEOTIDE SEQUENCE</scope>
</reference>
<organism evidence="2">
    <name type="scientific">Tanacetum cinerariifolium</name>
    <name type="common">Dalmatian daisy</name>
    <name type="synonym">Chrysanthemum cinerariifolium</name>
    <dbReference type="NCBI Taxonomy" id="118510"/>
    <lineage>
        <taxon>Eukaryota</taxon>
        <taxon>Viridiplantae</taxon>
        <taxon>Streptophyta</taxon>
        <taxon>Embryophyta</taxon>
        <taxon>Tracheophyta</taxon>
        <taxon>Spermatophyta</taxon>
        <taxon>Magnoliopsida</taxon>
        <taxon>eudicotyledons</taxon>
        <taxon>Gunneridae</taxon>
        <taxon>Pentapetalae</taxon>
        <taxon>asterids</taxon>
        <taxon>campanulids</taxon>
        <taxon>Asterales</taxon>
        <taxon>Asteraceae</taxon>
        <taxon>Asteroideae</taxon>
        <taxon>Anthemideae</taxon>
        <taxon>Anthemidinae</taxon>
        <taxon>Tanacetum</taxon>
    </lineage>
</organism>
<feature type="region of interest" description="Disordered" evidence="1">
    <location>
        <begin position="1"/>
        <end position="23"/>
    </location>
</feature>
<dbReference type="AlphaFoldDB" id="A0A699XKE1"/>
<sequence length="61" mass="6631">EQPALDEVEPPAPETREPRRRGRRAARIVLPPGAAPQQVADARGQLARLERLGEIVVGAEL</sequence>
<gene>
    <name evidence="2" type="ORF">Tci_930799</name>
</gene>
<evidence type="ECO:0000313" key="2">
    <source>
        <dbReference type="EMBL" id="GFD58830.1"/>
    </source>
</evidence>